<dbReference type="AlphaFoldDB" id="A0A6G4X208"/>
<sequence>MQHSSPLASPLARAGAVTAALALAALGLAGTAQAQEPPAPGAGGPGDIVSSEPTEFQYWPGYPADASAWKISYTSTSASGEPNTVSGTVVVPDDGRTGTRPLITYAVGSVGLGDKCAPSAGFPDGSTAEAPLINAALVRGYAVAVTDYEGLGTPGDHTYTVAQAEGTAVLDAARAAQRLPGAQERGVGADSPVGVMGYSQGGQASAWAAEIQQSYAPELDVKGTASGGVPSDLMKVAEHANGGESAGYIMMSAIGHDTAFPELKLDSYLNDAGRDLVGLAKDECTGAILEAGKGKTIEDMTVRNPLDEPDWQQAISANKLGTTKPSAPVFLYHGEADETIPYEQGTGLRSDWCARDVPVEWQSFPGDGHVQTAINGNGPALEWLGARFADRPAESNCPG</sequence>
<keyword evidence="4" id="KW-1185">Reference proteome</keyword>
<dbReference type="Gene3D" id="3.40.50.1820">
    <property type="entry name" value="alpha/beta hydrolase"/>
    <property type="match status" value="1"/>
</dbReference>
<dbReference type="RefSeq" id="WP_165301168.1">
    <property type="nucleotide sequence ID" value="NZ_JAAKZZ010000316.1"/>
</dbReference>
<gene>
    <name evidence="3" type="ORF">G5C65_24925</name>
</gene>
<feature type="region of interest" description="Disordered" evidence="1">
    <location>
        <begin position="33"/>
        <end position="54"/>
    </location>
</feature>
<feature type="signal peptide" evidence="2">
    <location>
        <begin position="1"/>
        <end position="34"/>
    </location>
</feature>
<name>A0A6G4X208_9ACTN</name>
<dbReference type="PIRSF" id="PIRSF029171">
    <property type="entry name" value="Esterase_LipA"/>
    <property type="match status" value="1"/>
</dbReference>
<organism evidence="3 4">
    <name type="scientific">Streptomyces boncukensis</name>
    <dbReference type="NCBI Taxonomy" id="2711219"/>
    <lineage>
        <taxon>Bacteria</taxon>
        <taxon>Bacillati</taxon>
        <taxon>Actinomycetota</taxon>
        <taxon>Actinomycetes</taxon>
        <taxon>Kitasatosporales</taxon>
        <taxon>Streptomycetaceae</taxon>
        <taxon>Streptomyces</taxon>
    </lineage>
</organism>
<dbReference type="SUPFAM" id="SSF53474">
    <property type="entry name" value="alpha/beta-Hydrolases"/>
    <property type="match status" value="1"/>
</dbReference>
<dbReference type="Proteomes" id="UP000477722">
    <property type="component" value="Unassembled WGS sequence"/>
</dbReference>
<dbReference type="EMBL" id="JAAKZZ010000316">
    <property type="protein sequence ID" value="NGO71535.1"/>
    <property type="molecule type" value="Genomic_DNA"/>
</dbReference>
<feature type="chain" id="PRO_5026343158" evidence="2">
    <location>
        <begin position="35"/>
        <end position="399"/>
    </location>
</feature>
<evidence type="ECO:0000256" key="1">
    <source>
        <dbReference type="SAM" id="MobiDB-lite"/>
    </source>
</evidence>
<keyword evidence="2" id="KW-0732">Signal</keyword>
<dbReference type="Gene3D" id="1.10.260.130">
    <property type="match status" value="1"/>
</dbReference>
<dbReference type="GO" id="GO:0016042">
    <property type="term" value="P:lipid catabolic process"/>
    <property type="evidence" value="ECO:0007669"/>
    <property type="project" value="InterPro"/>
</dbReference>
<dbReference type="PANTHER" id="PTHR34853:SF1">
    <property type="entry name" value="LIPASE 5"/>
    <property type="match status" value="1"/>
</dbReference>
<dbReference type="Pfam" id="PF03583">
    <property type="entry name" value="LIP"/>
    <property type="match status" value="1"/>
</dbReference>
<evidence type="ECO:0000313" key="4">
    <source>
        <dbReference type="Proteomes" id="UP000477722"/>
    </source>
</evidence>
<dbReference type="GO" id="GO:0004806">
    <property type="term" value="F:triacylglycerol lipase activity"/>
    <property type="evidence" value="ECO:0007669"/>
    <property type="project" value="InterPro"/>
</dbReference>
<protein>
    <submittedName>
        <fullName evidence="3">Lipase</fullName>
    </submittedName>
</protein>
<dbReference type="InterPro" id="IPR005152">
    <property type="entry name" value="Lipase_secreted"/>
</dbReference>
<accession>A0A6G4X208</accession>
<comment type="caution">
    <text evidence="3">The sequence shown here is derived from an EMBL/GenBank/DDBJ whole genome shotgun (WGS) entry which is preliminary data.</text>
</comment>
<dbReference type="PANTHER" id="PTHR34853">
    <property type="match status" value="1"/>
</dbReference>
<evidence type="ECO:0000313" key="3">
    <source>
        <dbReference type="EMBL" id="NGO71535.1"/>
    </source>
</evidence>
<evidence type="ECO:0000256" key="2">
    <source>
        <dbReference type="SAM" id="SignalP"/>
    </source>
</evidence>
<reference evidence="3 4" key="1">
    <citation type="submission" date="2020-02" db="EMBL/GenBank/DDBJ databases">
        <title>Whole-genome analyses of novel actinobacteria.</title>
        <authorList>
            <person name="Sahin N."/>
            <person name="Tatar D."/>
        </authorList>
    </citation>
    <scope>NUCLEOTIDE SEQUENCE [LARGE SCALE GENOMIC DNA]</scope>
    <source>
        <strain evidence="3 4">SB3404</strain>
    </source>
</reference>
<dbReference type="InterPro" id="IPR029058">
    <property type="entry name" value="AB_hydrolase_fold"/>
</dbReference>
<proteinExistence type="predicted"/>